<reference evidence="1 2" key="1">
    <citation type="submission" date="2018-06" db="EMBL/GenBank/DDBJ databases">
        <title>Genomic Encyclopedia of Type Strains, Phase IV (KMG-IV): sequencing the most valuable type-strain genomes for metagenomic binning, comparative biology and taxonomic classification.</title>
        <authorList>
            <person name="Goeker M."/>
        </authorList>
    </citation>
    <scope>NUCLEOTIDE SEQUENCE [LARGE SCALE GENOMIC DNA]</scope>
    <source>
        <strain evidence="1 2">DSM 25619</strain>
    </source>
</reference>
<keyword evidence="1" id="KW-0808">Transferase</keyword>
<dbReference type="PANTHER" id="PTHR13061:SF29">
    <property type="entry name" value="GAMMA CARBONIC ANHYDRASE-LIKE 1, MITOCHONDRIAL-RELATED"/>
    <property type="match status" value="1"/>
</dbReference>
<dbReference type="SUPFAM" id="SSF51161">
    <property type="entry name" value="Trimeric LpxA-like enzymes"/>
    <property type="match status" value="1"/>
</dbReference>
<gene>
    <name evidence="1" type="ORF">DFR47_104407</name>
</gene>
<protein>
    <submittedName>
        <fullName evidence="1">Carbonic anhydrase/acetyltransferase-like protein (Isoleucine patch superfamily)</fullName>
    </submittedName>
</protein>
<dbReference type="InterPro" id="IPR050484">
    <property type="entry name" value="Transf_Hexapept/Carb_Anhydrase"/>
</dbReference>
<comment type="caution">
    <text evidence="1">The sequence shown here is derived from an EMBL/GenBank/DDBJ whole genome shotgun (WGS) entry which is preliminary data.</text>
</comment>
<keyword evidence="2" id="KW-1185">Reference proteome</keyword>
<dbReference type="CDD" id="cd04645">
    <property type="entry name" value="LbH_gamma_CA_like"/>
    <property type="match status" value="1"/>
</dbReference>
<sequence>MPVYVLDGHSPQFDHRASNWVAPDATLIGKVRLGENAGIWFGVIARGDNELIHIGKDSNVQEHVVLHTDMGFPLTIGEGCTIGHRAMLHGCTIGENSLIGIGAIILNGAKIGKNSLVGAGALVTEGKEFPDNSLIVGSPAKVVRELSTEQIEKLRLSAQNYVANGRRYQRGLEVAP</sequence>
<dbReference type="OrthoDB" id="9803036at2"/>
<dbReference type="GO" id="GO:0016740">
    <property type="term" value="F:transferase activity"/>
    <property type="evidence" value="ECO:0007669"/>
    <property type="project" value="UniProtKB-KW"/>
</dbReference>
<dbReference type="InterPro" id="IPR011004">
    <property type="entry name" value="Trimer_LpxA-like_sf"/>
</dbReference>
<evidence type="ECO:0000313" key="2">
    <source>
        <dbReference type="Proteomes" id="UP000252893"/>
    </source>
</evidence>
<accession>A0A366DY87</accession>
<dbReference type="Gene3D" id="2.160.10.10">
    <property type="entry name" value="Hexapeptide repeat proteins"/>
    <property type="match status" value="1"/>
</dbReference>
<evidence type="ECO:0000313" key="1">
    <source>
        <dbReference type="EMBL" id="RBO95042.1"/>
    </source>
</evidence>
<dbReference type="InterPro" id="IPR047324">
    <property type="entry name" value="LbH_gamma_CA-like"/>
</dbReference>
<dbReference type="Pfam" id="PF00132">
    <property type="entry name" value="Hexapep"/>
    <property type="match status" value="1"/>
</dbReference>
<name>A0A366DY87_9HYPH</name>
<dbReference type="RefSeq" id="WP_113944883.1">
    <property type="nucleotide sequence ID" value="NZ_JBHEEG010000001.1"/>
</dbReference>
<organism evidence="1 2">
    <name type="scientific">Pseudochrobactrum asaccharolyticum</name>
    <dbReference type="NCBI Taxonomy" id="354351"/>
    <lineage>
        <taxon>Bacteria</taxon>
        <taxon>Pseudomonadati</taxon>
        <taxon>Pseudomonadota</taxon>
        <taxon>Alphaproteobacteria</taxon>
        <taxon>Hyphomicrobiales</taxon>
        <taxon>Brucellaceae</taxon>
        <taxon>Pseudochrobactrum</taxon>
    </lineage>
</organism>
<dbReference type="Proteomes" id="UP000252893">
    <property type="component" value="Unassembled WGS sequence"/>
</dbReference>
<dbReference type="AlphaFoldDB" id="A0A366DY87"/>
<dbReference type="EMBL" id="QNRH01000004">
    <property type="protein sequence ID" value="RBO95042.1"/>
    <property type="molecule type" value="Genomic_DNA"/>
</dbReference>
<dbReference type="InterPro" id="IPR001451">
    <property type="entry name" value="Hexapep"/>
</dbReference>
<dbReference type="PANTHER" id="PTHR13061">
    <property type="entry name" value="DYNACTIN SUBUNIT P25"/>
    <property type="match status" value="1"/>
</dbReference>
<proteinExistence type="predicted"/>